<proteinExistence type="predicted"/>
<comment type="caution">
    <text evidence="1">The sequence shown here is derived from an EMBL/GenBank/DDBJ whole genome shotgun (WGS) entry which is preliminary data.</text>
</comment>
<keyword evidence="2" id="KW-1185">Reference proteome</keyword>
<evidence type="ECO:0000313" key="1">
    <source>
        <dbReference type="EMBL" id="GBP43248.1"/>
    </source>
</evidence>
<evidence type="ECO:0000313" key="2">
    <source>
        <dbReference type="Proteomes" id="UP000299102"/>
    </source>
</evidence>
<dbReference type="EMBL" id="BGZK01000432">
    <property type="protein sequence ID" value="GBP43248.1"/>
    <property type="molecule type" value="Genomic_DNA"/>
</dbReference>
<accession>A0A4C1VVQ2</accession>
<sequence length="163" mass="18380">MRVLERRFGRPDAIIKQELYKLRRMIPMNDGMSNISSFANKVNDYIAAMCTLNKLSYLSAPEMTDDKLLHQERTTREGHEESVQMTAVVTEDVAISANNVNTMRAYLKIIPIELYGPERSMKVHALLNEGSTVTLIDEQVAKGRRKTLHVLNVGGNEITDEGS</sequence>
<dbReference type="AlphaFoldDB" id="A0A4C1VVQ2"/>
<reference evidence="1 2" key="1">
    <citation type="journal article" date="2019" name="Commun. Biol.">
        <title>The bagworm genome reveals a unique fibroin gene that provides high tensile strength.</title>
        <authorList>
            <person name="Kono N."/>
            <person name="Nakamura H."/>
            <person name="Ohtoshi R."/>
            <person name="Tomita M."/>
            <person name="Numata K."/>
            <person name="Arakawa K."/>
        </authorList>
    </citation>
    <scope>NUCLEOTIDE SEQUENCE [LARGE SCALE GENOMIC DNA]</scope>
</reference>
<name>A0A4C1VVQ2_EUMVA</name>
<dbReference type="Proteomes" id="UP000299102">
    <property type="component" value="Unassembled WGS sequence"/>
</dbReference>
<protein>
    <submittedName>
        <fullName evidence="1">Uncharacterized protein</fullName>
    </submittedName>
</protein>
<dbReference type="OrthoDB" id="10055784at2759"/>
<gene>
    <name evidence="1" type="ORF">EVAR_39306_1</name>
</gene>
<organism evidence="1 2">
    <name type="scientific">Eumeta variegata</name>
    <name type="common">Bagworm moth</name>
    <name type="synonym">Eumeta japonica</name>
    <dbReference type="NCBI Taxonomy" id="151549"/>
    <lineage>
        <taxon>Eukaryota</taxon>
        <taxon>Metazoa</taxon>
        <taxon>Ecdysozoa</taxon>
        <taxon>Arthropoda</taxon>
        <taxon>Hexapoda</taxon>
        <taxon>Insecta</taxon>
        <taxon>Pterygota</taxon>
        <taxon>Neoptera</taxon>
        <taxon>Endopterygota</taxon>
        <taxon>Lepidoptera</taxon>
        <taxon>Glossata</taxon>
        <taxon>Ditrysia</taxon>
        <taxon>Tineoidea</taxon>
        <taxon>Psychidae</taxon>
        <taxon>Oiketicinae</taxon>
        <taxon>Eumeta</taxon>
    </lineage>
</organism>